<dbReference type="PANTHER" id="PTHR10000">
    <property type="entry name" value="PHOSPHOSERINE PHOSPHATASE"/>
    <property type="match status" value="1"/>
</dbReference>
<dbReference type="InterPro" id="IPR023214">
    <property type="entry name" value="HAD_sf"/>
</dbReference>
<dbReference type="SFLD" id="SFLDS00003">
    <property type="entry name" value="Haloacid_Dehalogenase"/>
    <property type="match status" value="1"/>
</dbReference>
<gene>
    <name evidence="1" type="ORF">C5L30_000721</name>
</gene>
<dbReference type="SUPFAM" id="SSF56784">
    <property type="entry name" value="HAD-like"/>
    <property type="match status" value="1"/>
</dbReference>
<dbReference type="NCBIfam" id="TIGR00099">
    <property type="entry name" value="Cof-subfamily"/>
    <property type="match status" value="1"/>
</dbReference>
<dbReference type="PANTHER" id="PTHR10000:SF25">
    <property type="entry name" value="PHOSPHATASE YKRA-RELATED"/>
    <property type="match status" value="1"/>
</dbReference>
<dbReference type="GO" id="GO:0016791">
    <property type="term" value="F:phosphatase activity"/>
    <property type="evidence" value="ECO:0007669"/>
    <property type="project" value="TreeGrafter"/>
</dbReference>
<evidence type="ECO:0000313" key="2">
    <source>
        <dbReference type="Proteomes" id="UP000295257"/>
    </source>
</evidence>
<dbReference type="SFLD" id="SFLDG01140">
    <property type="entry name" value="C2.B:_Phosphomannomutase_and_P"/>
    <property type="match status" value="1"/>
</dbReference>
<dbReference type="InterPro" id="IPR000150">
    <property type="entry name" value="Cof"/>
</dbReference>
<dbReference type="NCBIfam" id="TIGR01484">
    <property type="entry name" value="HAD-SF-IIB"/>
    <property type="match status" value="1"/>
</dbReference>
<dbReference type="InterPro" id="IPR036412">
    <property type="entry name" value="HAD-like_sf"/>
</dbReference>
<evidence type="ECO:0008006" key="3">
    <source>
        <dbReference type="Google" id="ProtNLM"/>
    </source>
</evidence>
<name>A0A4R5NCT3_9LACO</name>
<dbReference type="OrthoDB" id="9810101at2"/>
<comment type="caution">
    <text evidence="1">The sequence shown here is derived from an EMBL/GenBank/DDBJ whole genome shotgun (WGS) entry which is preliminary data.</text>
</comment>
<dbReference type="AlphaFoldDB" id="A0A4R5NCT3"/>
<accession>A0A4R5NCT3</accession>
<reference evidence="1 2" key="1">
    <citation type="journal article" date="2019" name="Appl. Microbiol. Biotechnol.">
        <title>Uncovering carbohydrate metabolism through a genotype-phenotype association study of 56 lactic acid bacteria genomes.</title>
        <authorList>
            <person name="Buron-Moles G."/>
            <person name="Chailyan A."/>
            <person name="Dolejs I."/>
            <person name="Forster J."/>
            <person name="Miks M.H."/>
        </authorList>
    </citation>
    <scope>NUCLEOTIDE SEQUENCE [LARGE SCALE GENOMIC DNA]</scope>
    <source>
        <strain evidence="1 2">ATCC 29644</strain>
    </source>
</reference>
<proteinExistence type="predicted"/>
<dbReference type="PROSITE" id="PS01229">
    <property type="entry name" value="COF_2"/>
    <property type="match status" value="1"/>
</dbReference>
<keyword evidence="2" id="KW-1185">Reference proteome</keyword>
<organism evidence="1 2">
    <name type="scientific">Companilactobacillus farciminis</name>
    <dbReference type="NCBI Taxonomy" id="1612"/>
    <lineage>
        <taxon>Bacteria</taxon>
        <taxon>Bacillati</taxon>
        <taxon>Bacillota</taxon>
        <taxon>Bacilli</taxon>
        <taxon>Lactobacillales</taxon>
        <taxon>Lactobacillaceae</taxon>
        <taxon>Companilactobacillus</taxon>
    </lineage>
</organism>
<sequence length="258" mass="28432">MQNNYRGTVFFDLDGTLLNAESRVDDSVATAVHQLKENGYLPVISTGRSPIEIEAATSTTGIDTYITLNGAFVQSQDKVIYQNNIKPELVKQVIEQAKEFGDSVSMHSPTESFLSEASPFVEEFYRAVDIDLPLIDPLFYQKGDVPMVVVVSGGDSERYQEKFPELKFYKTGPYSIDTVEKDVSKMSGIKHLIKGLALEDKPVYAFGDGTNDLPMIKYADYGIAMGNGIDSVKDAATYITTENVNGGIVNGLKHYNLI</sequence>
<dbReference type="PRINTS" id="PR00119">
    <property type="entry name" value="CATATPASE"/>
</dbReference>
<dbReference type="GO" id="GO:0005829">
    <property type="term" value="C:cytosol"/>
    <property type="evidence" value="ECO:0007669"/>
    <property type="project" value="TreeGrafter"/>
</dbReference>
<dbReference type="Proteomes" id="UP000295257">
    <property type="component" value="Unassembled WGS sequence"/>
</dbReference>
<dbReference type="InterPro" id="IPR006379">
    <property type="entry name" value="HAD-SF_hydro_IIB"/>
</dbReference>
<protein>
    <recommendedName>
        <fullName evidence="3">Haloacid dehalogenase</fullName>
    </recommendedName>
</protein>
<dbReference type="STRING" id="1612.ABB44_00395"/>
<evidence type="ECO:0000313" key="1">
    <source>
        <dbReference type="EMBL" id="TDG70944.1"/>
    </source>
</evidence>
<dbReference type="RefSeq" id="WP_010020346.1">
    <property type="nucleotide sequence ID" value="NZ_BHYW01000028.1"/>
</dbReference>
<dbReference type="Pfam" id="PF08282">
    <property type="entry name" value="Hydrolase_3"/>
    <property type="match status" value="1"/>
</dbReference>
<dbReference type="Gene3D" id="3.40.50.1000">
    <property type="entry name" value="HAD superfamily/HAD-like"/>
    <property type="match status" value="1"/>
</dbReference>
<dbReference type="EMBL" id="PUFN01000023">
    <property type="protein sequence ID" value="TDG70944.1"/>
    <property type="molecule type" value="Genomic_DNA"/>
</dbReference>
<dbReference type="Gene3D" id="3.30.1240.10">
    <property type="match status" value="1"/>
</dbReference>
<dbReference type="GO" id="GO:0000287">
    <property type="term" value="F:magnesium ion binding"/>
    <property type="evidence" value="ECO:0007669"/>
    <property type="project" value="TreeGrafter"/>
</dbReference>